<dbReference type="Proteomes" id="UP000655588">
    <property type="component" value="Unassembled WGS sequence"/>
</dbReference>
<accession>A0A833S0A6</accession>
<keyword evidence="3" id="KW-1185">Reference proteome</keyword>
<comment type="caution">
    <text evidence="2">The sequence shown here is derived from an EMBL/GenBank/DDBJ whole genome shotgun (WGS) entry which is preliminary data.</text>
</comment>
<sequence length="78" mass="8950">MATPWSWDRSTILVCVSSLVHAKDGCITIVYSIPPNLDSRVTYWWIFRALFCEPELDIPRGAPLNRTIILVIGHRPDR</sequence>
<keyword evidence="1" id="KW-0732">Signal</keyword>
<name>A0A833S0A6_9HYME</name>
<dbReference type="AlphaFoldDB" id="A0A833S0A6"/>
<protein>
    <recommendedName>
        <fullName evidence="4">Secreted protein</fullName>
    </recommendedName>
</protein>
<gene>
    <name evidence="2" type="ORF">E2986_13946</name>
</gene>
<reference evidence="2" key="1">
    <citation type="submission" date="2019-11" db="EMBL/GenBank/DDBJ databases">
        <title>The nuclear and mitochondrial genomes of Frieseomelitta varia - a highly eusocial stingless bee (Meliponini) with a permanently sterile worker caste.</title>
        <authorList>
            <person name="Freitas F.C.P."/>
            <person name="Lourenco A.P."/>
            <person name="Nunes F.M.F."/>
            <person name="Paschoal A.R."/>
            <person name="Abreu F.C.P."/>
            <person name="Barbin F.O."/>
            <person name="Bataglia L."/>
            <person name="Cardoso-Junior C.A.M."/>
            <person name="Cervoni M.S."/>
            <person name="Silva S.R."/>
            <person name="Dalarmi F."/>
            <person name="Del Lama M.A."/>
            <person name="Depintor T.S."/>
            <person name="Ferreira K.M."/>
            <person name="Goria P.S."/>
            <person name="Jaskot M.C."/>
            <person name="Lago D.C."/>
            <person name="Luna-Lucena D."/>
            <person name="Moda L.M."/>
            <person name="Nascimento L."/>
            <person name="Pedrino M."/>
            <person name="Rabico F.O."/>
            <person name="Sanches F.C."/>
            <person name="Santos D.E."/>
            <person name="Santos C.G."/>
            <person name="Vieira J."/>
            <person name="Lopes T.F."/>
            <person name="Barchuk A.R."/>
            <person name="Hartfelder K."/>
            <person name="Simoes Z.L.P."/>
            <person name="Bitondi M.M.G."/>
            <person name="Pinheiro D.G."/>
        </authorList>
    </citation>
    <scope>NUCLEOTIDE SEQUENCE</scope>
    <source>
        <strain evidence="2">USP_RPSP 00005682</strain>
        <tissue evidence="2">Whole individual</tissue>
    </source>
</reference>
<dbReference type="EMBL" id="WNWW01000666">
    <property type="protein sequence ID" value="KAF3422660.1"/>
    <property type="molecule type" value="Genomic_DNA"/>
</dbReference>
<feature type="chain" id="PRO_5032983490" description="Secreted protein" evidence="1">
    <location>
        <begin position="23"/>
        <end position="78"/>
    </location>
</feature>
<evidence type="ECO:0008006" key="4">
    <source>
        <dbReference type="Google" id="ProtNLM"/>
    </source>
</evidence>
<evidence type="ECO:0000313" key="3">
    <source>
        <dbReference type="Proteomes" id="UP000655588"/>
    </source>
</evidence>
<evidence type="ECO:0000313" key="2">
    <source>
        <dbReference type="EMBL" id="KAF3422660.1"/>
    </source>
</evidence>
<feature type="signal peptide" evidence="1">
    <location>
        <begin position="1"/>
        <end position="22"/>
    </location>
</feature>
<organism evidence="2 3">
    <name type="scientific">Frieseomelitta varia</name>
    <dbReference type="NCBI Taxonomy" id="561572"/>
    <lineage>
        <taxon>Eukaryota</taxon>
        <taxon>Metazoa</taxon>
        <taxon>Ecdysozoa</taxon>
        <taxon>Arthropoda</taxon>
        <taxon>Hexapoda</taxon>
        <taxon>Insecta</taxon>
        <taxon>Pterygota</taxon>
        <taxon>Neoptera</taxon>
        <taxon>Endopterygota</taxon>
        <taxon>Hymenoptera</taxon>
        <taxon>Apocrita</taxon>
        <taxon>Aculeata</taxon>
        <taxon>Apoidea</taxon>
        <taxon>Anthophila</taxon>
        <taxon>Apidae</taxon>
        <taxon>Frieseomelitta</taxon>
    </lineage>
</organism>
<evidence type="ECO:0000256" key="1">
    <source>
        <dbReference type="SAM" id="SignalP"/>
    </source>
</evidence>
<proteinExistence type="predicted"/>